<sequence length="113" mass="12298">MTTRSVSTVQPIGKPEAMTTQSIGSLKSYNHGNKQRWRHPYTTSFYSIGNGEPPPTDDHHPTRLPGFCLVETGASGAIVIHGAASRAASRTRRHRSIGWHTARAARAAVIPVR</sequence>
<dbReference type="EMBL" id="CM000148">
    <property type="protein sequence ID" value="EEE52073.1"/>
    <property type="molecule type" value="Genomic_DNA"/>
</dbReference>
<reference evidence="2" key="2">
    <citation type="submission" date="2008-12" db="EMBL/GenBank/DDBJ databases">
        <title>Improved gene annotation of the rice (Oryza sativa) genomes.</title>
        <authorList>
            <person name="Wang J."/>
            <person name="Li R."/>
            <person name="Fan W."/>
            <person name="Huang Q."/>
            <person name="Zhang J."/>
            <person name="Zhou Y."/>
            <person name="Hu Y."/>
            <person name="Zi S."/>
            <person name="Li J."/>
            <person name="Ni P."/>
            <person name="Zheng H."/>
            <person name="Zhang Y."/>
            <person name="Zhao M."/>
            <person name="Hao Q."/>
            <person name="McDermott J."/>
            <person name="Samudrala R."/>
            <person name="Kristiansen K."/>
            <person name="Wong G.K.-S."/>
        </authorList>
    </citation>
    <scope>NUCLEOTIDE SEQUENCE</scope>
</reference>
<gene>
    <name evidence="2" type="ORF">OsJ_33837</name>
</gene>
<protein>
    <submittedName>
        <fullName evidence="2">Uncharacterized protein</fullName>
    </submittedName>
</protein>
<accession>B9GAL7</accession>
<proteinExistence type="predicted"/>
<evidence type="ECO:0000256" key="1">
    <source>
        <dbReference type="SAM" id="MobiDB-lite"/>
    </source>
</evidence>
<reference evidence="2" key="1">
    <citation type="journal article" date="2005" name="PLoS Biol.">
        <title>The genomes of Oryza sativa: a history of duplications.</title>
        <authorList>
            <person name="Yu J."/>
            <person name="Wang J."/>
            <person name="Lin W."/>
            <person name="Li S."/>
            <person name="Li H."/>
            <person name="Zhou J."/>
            <person name="Ni P."/>
            <person name="Dong W."/>
            <person name="Hu S."/>
            <person name="Zeng C."/>
            <person name="Zhang J."/>
            <person name="Zhang Y."/>
            <person name="Li R."/>
            <person name="Xu Z."/>
            <person name="Li S."/>
            <person name="Li X."/>
            <person name="Zheng H."/>
            <person name="Cong L."/>
            <person name="Lin L."/>
            <person name="Yin J."/>
            <person name="Geng J."/>
            <person name="Li G."/>
            <person name="Shi J."/>
            <person name="Liu J."/>
            <person name="Lv H."/>
            <person name="Li J."/>
            <person name="Wang J."/>
            <person name="Deng Y."/>
            <person name="Ran L."/>
            <person name="Shi X."/>
            <person name="Wang X."/>
            <person name="Wu Q."/>
            <person name="Li C."/>
            <person name="Ren X."/>
            <person name="Wang J."/>
            <person name="Wang X."/>
            <person name="Li D."/>
            <person name="Liu D."/>
            <person name="Zhang X."/>
            <person name="Ji Z."/>
            <person name="Zhao W."/>
            <person name="Sun Y."/>
            <person name="Zhang Z."/>
            <person name="Bao J."/>
            <person name="Han Y."/>
            <person name="Dong L."/>
            <person name="Ji J."/>
            <person name="Chen P."/>
            <person name="Wu S."/>
            <person name="Liu J."/>
            <person name="Xiao Y."/>
            <person name="Bu D."/>
            <person name="Tan J."/>
            <person name="Yang L."/>
            <person name="Ye C."/>
            <person name="Zhang J."/>
            <person name="Xu J."/>
            <person name="Zhou Y."/>
            <person name="Yu Y."/>
            <person name="Zhang B."/>
            <person name="Zhuang S."/>
            <person name="Wei H."/>
            <person name="Liu B."/>
            <person name="Lei M."/>
            <person name="Yu H."/>
            <person name="Li Y."/>
            <person name="Xu H."/>
            <person name="Wei S."/>
            <person name="He X."/>
            <person name="Fang L."/>
            <person name="Zhang Z."/>
            <person name="Zhang Y."/>
            <person name="Huang X."/>
            <person name="Su Z."/>
            <person name="Tong W."/>
            <person name="Li J."/>
            <person name="Tong Z."/>
            <person name="Li S."/>
            <person name="Ye J."/>
            <person name="Wang L."/>
            <person name="Fang L."/>
            <person name="Lei T."/>
            <person name="Chen C."/>
            <person name="Chen H."/>
            <person name="Xu Z."/>
            <person name="Li H."/>
            <person name="Huang H."/>
            <person name="Zhang F."/>
            <person name="Xu H."/>
            <person name="Li N."/>
            <person name="Zhao C."/>
            <person name="Li S."/>
            <person name="Dong L."/>
            <person name="Huang Y."/>
            <person name="Li L."/>
            <person name="Xi Y."/>
            <person name="Qi Q."/>
            <person name="Li W."/>
            <person name="Zhang B."/>
            <person name="Hu W."/>
            <person name="Zhang Y."/>
            <person name="Tian X."/>
            <person name="Jiao Y."/>
            <person name="Liang X."/>
            <person name="Jin J."/>
            <person name="Gao L."/>
            <person name="Zheng W."/>
            <person name="Hao B."/>
            <person name="Liu S."/>
            <person name="Wang W."/>
            <person name="Yuan L."/>
            <person name="Cao M."/>
            <person name="McDermott J."/>
            <person name="Samudrala R."/>
            <person name="Wang J."/>
            <person name="Wong G.K."/>
            <person name="Yang H."/>
        </authorList>
    </citation>
    <scope>NUCLEOTIDE SEQUENCE [LARGE SCALE GENOMIC DNA]</scope>
</reference>
<organism evidence="2">
    <name type="scientific">Oryza sativa subsp. japonica</name>
    <name type="common">Rice</name>
    <dbReference type="NCBI Taxonomy" id="39947"/>
    <lineage>
        <taxon>Eukaryota</taxon>
        <taxon>Viridiplantae</taxon>
        <taxon>Streptophyta</taxon>
        <taxon>Embryophyta</taxon>
        <taxon>Tracheophyta</taxon>
        <taxon>Spermatophyta</taxon>
        <taxon>Magnoliopsida</taxon>
        <taxon>Liliopsida</taxon>
        <taxon>Poales</taxon>
        <taxon>Poaceae</taxon>
        <taxon>BOP clade</taxon>
        <taxon>Oryzoideae</taxon>
        <taxon>Oryzeae</taxon>
        <taxon>Oryzinae</taxon>
        <taxon>Oryza</taxon>
        <taxon>Oryza sativa</taxon>
    </lineage>
</organism>
<feature type="compositionally biased region" description="Polar residues" evidence="1">
    <location>
        <begin position="1"/>
        <end position="10"/>
    </location>
</feature>
<dbReference type="AlphaFoldDB" id="B9GAL7"/>
<name>B9GAL7_ORYSJ</name>
<evidence type="ECO:0000313" key="2">
    <source>
        <dbReference type="EMBL" id="EEE52073.1"/>
    </source>
</evidence>
<feature type="region of interest" description="Disordered" evidence="1">
    <location>
        <begin position="1"/>
        <end position="23"/>
    </location>
</feature>
<dbReference type="Proteomes" id="UP000007752">
    <property type="component" value="Chromosome 11"/>
</dbReference>